<name>A0A1I5ETZ9_9BACT</name>
<feature type="domain" description="Gliding motility-associated protein GldM first immunoglobulin-like" evidence="3">
    <location>
        <begin position="229"/>
        <end position="333"/>
    </location>
</feature>
<evidence type="ECO:0000259" key="1">
    <source>
        <dbReference type="Pfam" id="PF12080"/>
    </source>
</evidence>
<evidence type="ECO:0000259" key="3">
    <source>
        <dbReference type="Pfam" id="PF21601"/>
    </source>
</evidence>
<evidence type="ECO:0000259" key="4">
    <source>
        <dbReference type="Pfam" id="PF21602"/>
    </source>
</evidence>
<dbReference type="Pfam" id="PF21601">
    <property type="entry name" value="GldM_2nd"/>
    <property type="match status" value="1"/>
</dbReference>
<dbReference type="InterPro" id="IPR048406">
    <property type="entry name" value="GldM_Ig-like-2"/>
</dbReference>
<dbReference type="AlphaFoldDB" id="A0A1I5ETZ9"/>
<dbReference type="NCBIfam" id="TIGR03517">
    <property type="entry name" value="GldM_gliding"/>
    <property type="match status" value="1"/>
</dbReference>
<reference evidence="6" key="1">
    <citation type="submission" date="2016-10" db="EMBL/GenBank/DDBJ databases">
        <authorList>
            <person name="Varghese N."/>
            <person name="Submissions S."/>
        </authorList>
    </citation>
    <scope>NUCLEOTIDE SEQUENCE [LARGE SCALE GENOMIC DNA]</scope>
    <source>
        <strain evidence="6">DSM 15282</strain>
    </source>
</reference>
<dbReference type="InterPro" id="IPR022720">
    <property type="entry name" value="Motility-assoc_prot_GldM_N"/>
</dbReference>
<evidence type="ECO:0000313" key="5">
    <source>
        <dbReference type="EMBL" id="SFO14909.1"/>
    </source>
</evidence>
<protein>
    <submittedName>
        <fullName evidence="5">Gliding motility-associated protein GldM</fullName>
    </submittedName>
</protein>
<dbReference type="Pfam" id="PF12081">
    <property type="entry name" value="GldM_1st"/>
    <property type="match status" value="1"/>
</dbReference>
<sequence length="537" mass="57800">MAGVKETPRQRMIGMMYLVLTALLALQVSNQILQKFVLINDGMERTSKNFILKNESTVGSIEYTVEQQGNNEKDVPKVAAAQQVRETTKEIYSYLEDLKQQLITQSNAKNEEGTFVSSSLKNTEVAGNLFVNNGKGEEMKQTLNAYPTKIEEILASVGITDRKFAPIALDAAEIDLFKNDSEAKNKSFVALNFVKSPVGAVMALISQYQNEVLNIESEALTTIANTIGSFYFKADITEAKISAVSNIVAAGTKFEGTMFIASSSSSATPTMTLDGRSVTVDERGFGQIEFTATPASQYDDRGLARRVLKGEIVTNIGGEDQVLPVEYEYFVAQPVVKISSEVVQQLYADCANELLIEVPALGNTYAPEFSVSNGQSIKGNKPGQVTIIPGASGKVTIGVSSGGNKIDDVTFDIKPVPAPSIVAAMSNGSPVDLAQAQAIGSLTGLKILATPEPTFGRTMAKDANFEVTGGEVRLLRSDVPRQTIQISNGNSLAMRSLLESARPGDDIVVVVNQVTRTNFRGNKIPTSLNQIIRIGVK</sequence>
<gene>
    <name evidence="5" type="ORF">SAMN04488519_10467</name>
</gene>
<dbReference type="Pfam" id="PF21602">
    <property type="entry name" value="GldM_3rd"/>
    <property type="match status" value="1"/>
</dbReference>
<dbReference type="InterPro" id="IPR022719">
    <property type="entry name" value="Motility-assoc_prot_GldM_C"/>
</dbReference>
<organism evidence="5 6">
    <name type="scientific">Algoriphagus ornithinivorans</name>
    <dbReference type="NCBI Taxonomy" id="226506"/>
    <lineage>
        <taxon>Bacteria</taxon>
        <taxon>Pseudomonadati</taxon>
        <taxon>Bacteroidota</taxon>
        <taxon>Cytophagia</taxon>
        <taxon>Cytophagales</taxon>
        <taxon>Cyclobacteriaceae</taxon>
        <taxon>Algoriphagus</taxon>
    </lineage>
</organism>
<evidence type="ECO:0000259" key="2">
    <source>
        <dbReference type="Pfam" id="PF12081"/>
    </source>
</evidence>
<dbReference type="EMBL" id="FOVW01000004">
    <property type="protein sequence ID" value="SFO14909.1"/>
    <property type="molecule type" value="Genomic_DNA"/>
</dbReference>
<dbReference type="Pfam" id="PF12080">
    <property type="entry name" value="GldM_4th"/>
    <property type="match status" value="1"/>
</dbReference>
<feature type="domain" description="Gliding motility-associated protein GldM second immunoglobulin-like" evidence="4">
    <location>
        <begin position="335"/>
        <end position="414"/>
    </location>
</feature>
<feature type="domain" description="Gliding motility-associated protein GldM C-terminal" evidence="1">
    <location>
        <begin position="417"/>
        <end position="536"/>
    </location>
</feature>
<proteinExistence type="predicted"/>
<evidence type="ECO:0000313" key="6">
    <source>
        <dbReference type="Proteomes" id="UP000199564"/>
    </source>
</evidence>
<dbReference type="InterPro" id="IPR048405">
    <property type="entry name" value="GldM_Ig-like-1"/>
</dbReference>
<dbReference type="RefSeq" id="WP_091652256.1">
    <property type="nucleotide sequence ID" value="NZ_FOVW01000004.1"/>
</dbReference>
<accession>A0A1I5ETZ9</accession>
<feature type="domain" description="Gliding motility-associated protein GldM N-terminal" evidence="2">
    <location>
        <begin position="31"/>
        <end position="224"/>
    </location>
</feature>
<dbReference type="InterPro" id="IPR019859">
    <property type="entry name" value="Motility-assoc_prot_GldM"/>
</dbReference>
<dbReference type="STRING" id="226506.SAMN04488519_10467"/>
<keyword evidence="6" id="KW-1185">Reference proteome</keyword>
<dbReference type="Proteomes" id="UP000199564">
    <property type="component" value="Unassembled WGS sequence"/>
</dbReference>